<evidence type="ECO:0000256" key="10">
    <source>
        <dbReference type="PROSITE-ProRule" id="PRU01360"/>
    </source>
</evidence>
<evidence type="ECO:0000256" key="7">
    <source>
        <dbReference type="ARBA" id="ARBA00023136"/>
    </source>
</evidence>
<keyword evidence="6 11" id="KW-0798">TonB box</keyword>
<dbReference type="Proteomes" id="UP000053937">
    <property type="component" value="Unassembled WGS sequence"/>
</dbReference>
<feature type="domain" description="TonB-dependent receptor plug" evidence="14">
    <location>
        <begin position="48"/>
        <end position="151"/>
    </location>
</feature>
<accession>A0A101JA43</accession>
<feature type="signal peptide" evidence="12">
    <location>
        <begin position="1"/>
        <end position="26"/>
    </location>
</feature>
<evidence type="ECO:0000256" key="2">
    <source>
        <dbReference type="ARBA" id="ARBA00022448"/>
    </source>
</evidence>
<evidence type="ECO:0000256" key="3">
    <source>
        <dbReference type="ARBA" id="ARBA00022452"/>
    </source>
</evidence>
<keyword evidence="8" id="KW-0675">Receptor</keyword>
<evidence type="ECO:0000256" key="9">
    <source>
        <dbReference type="ARBA" id="ARBA00023237"/>
    </source>
</evidence>
<protein>
    <recommendedName>
        <fullName evidence="17">TonB-dependent receptor</fullName>
    </recommendedName>
</protein>
<dbReference type="Gene3D" id="2.40.170.20">
    <property type="entry name" value="TonB-dependent receptor, beta-barrel domain"/>
    <property type="match status" value="1"/>
</dbReference>
<dbReference type="CDD" id="cd01347">
    <property type="entry name" value="ligand_gated_channel"/>
    <property type="match status" value="1"/>
</dbReference>
<evidence type="ECO:0000259" key="13">
    <source>
        <dbReference type="Pfam" id="PF00593"/>
    </source>
</evidence>
<keyword evidence="7 10" id="KW-0472">Membrane</keyword>
<evidence type="ECO:0000256" key="12">
    <source>
        <dbReference type="SAM" id="SignalP"/>
    </source>
</evidence>
<dbReference type="Pfam" id="PF00593">
    <property type="entry name" value="TonB_dep_Rec_b-barrel"/>
    <property type="match status" value="1"/>
</dbReference>
<name>A0A101JA43_CHLLI</name>
<dbReference type="InterPro" id="IPR012910">
    <property type="entry name" value="Plug_dom"/>
</dbReference>
<sequence length="637" mass="68661">MKNKILRIPVLAGCIGSFLIPASATAEPGYYETGEVVVTATLSETQVSQIPAAIEVISKAEIAESGAKTVADVLTEVQSVSLEPASGRQSVARMRGLGSRHTLVLIDGMRLTSGFQDFVDLSEIPAGMIERVEVVRGSASALYGSDAVAGVINIITRKPSETFRAGATLRGGESRHGDAATIVTDGWMSGRTGNLGYVVSGGYNNKDRYDRDESDLMTDGDDRILGSALTALTYDLSPSASLSFGFNYADTELEGYRTQTGGDFERYVDAERVSAYVGFDAATGQESSLHLRAWQSSYDWTSDMIPVAGGTASTTKLEQTSRQAEARWTGKTAGIHRVTAGMDYRHDERADGEVEHDARNVGAFIQDEVQIGERAGIVLGARYDNHSDFGSAISPKAALSYRVSDLLRLRASYGEGFRAPTLYELYTGSLYTKKKIVYASADLDAERSRSYEVGADLAWKGFSLGATVFRNDMRDMIHEVFVGYVKEGKNNIPAYELQNISEAMTRGIELTASLKLPYGFTVSDELSFIDTEDGSTGESLFYVPDVSNTFKLAYGSSQSGFRGNIRVVTAGKQWIEGGERADGYTLVHVYASRQVSDVAGLFLGVDNILDVEPDVYGNIGGSGATGTYLYGGVTFNL</sequence>
<evidence type="ECO:0000313" key="16">
    <source>
        <dbReference type="Proteomes" id="UP000053937"/>
    </source>
</evidence>
<evidence type="ECO:0008006" key="17">
    <source>
        <dbReference type="Google" id="ProtNLM"/>
    </source>
</evidence>
<feature type="chain" id="PRO_5007097531" description="TonB-dependent receptor" evidence="12">
    <location>
        <begin position="27"/>
        <end position="637"/>
    </location>
</feature>
<gene>
    <name evidence="15" type="ORF">ASB62_07440</name>
</gene>
<dbReference type="SUPFAM" id="SSF56935">
    <property type="entry name" value="Porins"/>
    <property type="match status" value="1"/>
</dbReference>
<dbReference type="InterPro" id="IPR036942">
    <property type="entry name" value="Beta-barrel_TonB_sf"/>
</dbReference>
<dbReference type="Gene3D" id="2.170.130.10">
    <property type="entry name" value="TonB-dependent receptor, plug domain"/>
    <property type="match status" value="1"/>
</dbReference>
<dbReference type="InterPro" id="IPR000531">
    <property type="entry name" value="Beta-barrel_TonB"/>
</dbReference>
<comment type="caution">
    <text evidence="15">The sequence shown here is derived from an EMBL/GenBank/DDBJ whole genome shotgun (WGS) entry which is preliminary data.</text>
</comment>
<evidence type="ECO:0000256" key="1">
    <source>
        <dbReference type="ARBA" id="ARBA00004571"/>
    </source>
</evidence>
<proteinExistence type="inferred from homology"/>
<comment type="similarity">
    <text evidence="10 11">Belongs to the TonB-dependent receptor family.</text>
</comment>
<dbReference type="GO" id="GO:0044718">
    <property type="term" value="P:siderophore transmembrane transport"/>
    <property type="evidence" value="ECO:0007669"/>
    <property type="project" value="TreeGrafter"/>
</dbReference>
<keyword evidence="3 10" id="KW-1134">Transmembrane beta strand</keyword>
<dbReference type="GO" id="GO:0015344">
    <property type="term" value="F:siderophore uptake transmembrane transporter activity"/>
    <property type="evidence" value="ECO:0007669"/>
    <property type="project" value="TreeGrafter"/>
</dbReference>
<evidence type="ECO:0000313" key="15">
    <source>
        <dbReference type="EMBL" id="KUL23014.1"/>
    </source>
</evidence>
<dbReference type="InterPro" id="IPR037066">
    <property type="entry name" value="Plug_dom_sf"/>
</dbReference>
<comment type="subcellular location">
    <subcellularLocation>
        <location evidence="1 10">Cell outer membrane</location>
        <topology evidence="1 10">Multi-pass membrane protein</topology>
    </subcellularLocation>
</comment>
<dbReference type="GO" id="GO:0009279">
    <property type="term" value="C:cell outer membrane"/>
    <property type="evidence" value="ECO:0007669"/>
    <property type="project" value="UniProtKB-SubCell"/>
</dbReference>
<evidence type="ECO:0000256" key="4">
    <source>
        <dbReference type="ARBA" id="ARBA00022692"/>
    </source>
</evidence>
<dbReference type="Pfam" id="PF07715">
    <property type="entry name" value="Plug"/>
    <property type="match status" value="1"/>
</dbReference>
<organism evidence="15 16">
    <name type="scientific">Chlorobium limicola</name>
    <dbReference type="NCBI Taxonomy" id="1092"/>
    <lineage>
        <taxon>Bacteria</taxon>
        <taxon>Pseudomonadati</taxon>
        <taxon>Chlorobiota</taxon>
        <taxon>Chlorobiia</taxon>
        <taxon>Chlorobiales</taxon>
        <taxon>Chlorobiaceae</taxon>
        <taxon>Chlorobium/Pelodictyon group</taxon>
        <taxon>Chlorobium</taxon>
    </lineage>
</organism>
<dbReference type="RefSeq" id="WP_059139285.1">
    <property type="nucleotide sequence ID" value="NZ_LMBR01000187.1"/>
</dbReference>
<dbReference type="AlphaFoldDB" id="A0A101JA43"/>
<evidence type="ECO:0000259" key="14">
    <source>
        <dbReference type="Pfam" id="PF07715"/>
    </source>
</evidence>
<keyword evidence="2 10" id="KW-0813">Transport</keyword>
<evidence type="ECO:0000256" key="5">
    <source>
        <dbReference type="ARBA" id="ARBA00022729"/>
    </source>
</evidence>
<feature type="domain" description="TonB-dependent receptor-like beta-barrel" evidence="13">
    <location>
        <begin position="191"/>
        <end position="608"/>
    </location>
</feature>
<dbReference type="PANTHER" id="PTHR30069">
    <property type="entry name" value="TONB-DEPENDENT OUTER MEMBRANE RECEPTOR"/>
    <property type="match status" value="1"/>
</dbReference>
<keyword evidence="16" id="KW-1185">Reference proteome</keyword>
<keyword evidence="4 10" id="KW-0812">Transmembrane</keyword>
<evidence type="ECO:0000256" key="6">
    <source>
        <dbReference type="ARBA" id="ARBA00023077"/>
    </source>
</evidence>
<dbReference type="PANTHER" id="PTHR30069:SF29">
    <property type="entry name" value="HEMOGLOBIN AND HEMOGLOBIN-HAPTOGLOBIN-BINDING PROTEIN 1-RELATED"/>
    <property type="match status" value="1"/>
</dbReference>
<keyword evidence="9 10" id="KW-0998">Cell outer membrane</keyword>
<dbReference type="EMBL" id="LMBR01000187">
    <property type="protein sequence ID" value="KUL23014.1"/>
    <property type="molecule type" value="Genomic_DNA"/>
</dbReference>
<dbReference type="PROSITE" id="PS52016">
    <property type="entry name" value="TONB_DEPENDENT_REC_3"/>
    <property type="match status" value="1"/>
</dbReference>
<evidence type="ECO:0000256" key="8">
    <source>
        <dbReference type="ARBA" id="ARBA00023170"/>
    </source>
</evidence>
<reference evidence="15 16" key="1">
    <citation type="submission" date="2015-10" db="EMBL/GenBank/DDBJ databases">
        <title>Draft Genome Sequence of Chlorobium limicola strain Frasassi Growing under Artificial Lighting in the Frasassi Cave System.</title>
        <authorList>
            <person name="Mansor M."/>
            <person name="Macalady J."/>
        </authorList>
    </citation>
    <scope>NUCLEOTIDE SEQUENCE [LARGE SCALE GENOMIC DNA]</scope>
    <source>
        <strain evidence="15 16">Frasassi</strain>
    </source>
</reference>
<keyword evidence="5 12" id="KW-0732">Signal</keyword>
<dbReference type="OrthoDB" id="596248at2"/>
<dbReference type="InterPro" id="IPR039426">
    <property type="entry name" value="TonB-dep_rcpt-like"/>
</dbReference>
<evidence type="ECO:0000256" key="11">
    <source>
        <dbReference type="RuleBase" id="RU003357"/>
    </source>
</evidence>